<reference evidence="7 8" key="1">
    <citation type="journal article" date="2019" name="BMC Genomics">
        <title>New insights from Opisthorchis felineus genome: update on genomics of the epidemiologically important liver flukes.</title>
        <authorList>
            <person name="Ershov N.I."/>
            <person name="Mordvinov V.A."/>
            <person name="Prokhortchouk E.B."/>
            <person name="Pakharukova M.Y."/>
            <person name="Gunbin K.V."/>
            <person name="Ustyantsev K."/>
            <person name="Genaev M.A."/>
            <person name="Blinov A.G."/>
            <person name="Mazur A."/>
            <person name="Boulygina E."/>
            <person name="Tsygankova S."/>
            <person name="Khrameeva E."/>
            <person name="Chekanov N."/>
            <person name="Fan G."/>
            <person name="Xiao A."/>
            <person name="Zhang H."/>
            <person name="Xu X."/>
            <person name="Yang H."/>
            <person name="Solovyev V."/>
            <person name="Lee S.M."/>
            <person name="Liu X."/>
            <person name="Afonnikov D.A."/>
            <person name="Skryabin K.G."/>
        </authorList>
    </citation>
    <scope>NUCLEOTIDE SEQUENCE [LARGE SCALE GENOMIC DNA]</scope>
    <source>
        <strain evidence="7">AK-0245</strain>
        <tissue evidence="7">Whole organism</tissue>
    </source>
</reference>
<sequence>MLWGLPEYRYDILQKLCMYLIKFGPIPKHVAIIMDGNRRFAASRNMQCSSGHTEGFSKLSETLRWCYDLGVEELSVFAFSVENFNRSQEEISFLFDLAAEKLQELVDKSDTLSSMGVCVRVIGDITMLPTRIQRIASEMMLKTRHNTRLFLNICMAYGGQNELTDAAERIRLGVRDKVIHPSDVNPDLLSQCLYTGHSRPLDLFIRSSGEVRLSDFLVWQAAHSGVVHKFVESYWPNFSLWDLLGAILHYQLTLLQMSRLNPSSPYQATASSSGSARRGGVGDKHRTLRIRRFLSQLDRSHWADLEKRSLSFQAPSNTEPRITQRSVGDSLLS</sequence>
<dbReference type="InterPro" id="IPR036424">
    <property type="entry name" value="UPP_synth-like_sf"/>
</dbReference>
<evidence type="ECO:0000256" key="2">
    <source>
        <dbReference type="ARBA" id="ARBA00022679"/>
    </source>
</evidence>
<dbReference type="NCBIfam" id="TIGR00055">
    <property type="entry name" value="uppS"/>
    <property type="match status" value="1"/>
</dbReference>
<dbReference type="GO" id="GO:1904423">
    <property type="term" value="C:dehydrodolichyl diphosphate synthase complex"/>
    <property type="evidence" value="ECO:0007669"/>
    <property type="project" value="TreeGrafter"/>
</dbReference>
<organism evidence="7 8">
    <name type="scientific">Opisthorchis felineus</name>
    <dbReference type="NCBI Taxonomy" id="147828"/>
    <lineage>
        <taxon>Eukaryota</taxon>
        <taxon>Metazoa</taxon>
        <taxon>Spiralia</taxon>
        <taxon>Lophotrochozoa</taxon>
        <taxon>Platyhelminthes</taxon>
        <taxon>Trematoda</taxon>
        <taxon>Digenea</taxon>
        <taxon>Opisthorchiida</taxon>
        <taxon>Opisthorchiata</taxon>
        <taxon>Opisthorchiidae</taxon>
        <taxon>Opisthorchis</taxon>
    </lineage>
</organism>
<keyword evidence="2 5" id="KW-0808">Transferase</keyword>
<keyword evidence="8" id="KW-1185">Reference proteome</keyword>
<evidence type="ECO:0000256" key="5">
    <source>
        <dbReference type="RuleBase" id="RU363018"/>
    </source>
</evidence>
<dbReference type="OrthoDB" id="4173905at2759"/>
<evidence type="ECO:0000313" key="7">
    <source>
        <dbReference type="EMBL" id="TGZ68949.1"/>
    </source>
</evidence>
<dbReference type="SUPFAM" id="SSF64005">
    <property type="entry name" value="Undecaprenyl diphosphate synthase"/>
    <property type="match status" value="1"/>
</dbReference>
<proteinExistence type="inferred from homology"/>
<dbReference type="Proteomes" id="UP000308267">
    <property type="component" value="Unassembled WGS sequence"/>
</dbReference>
<dbReference type="AlphaFoldDB" id="A0A4S2M3K8"/>
<dbReference type="GO" id="GO:0016094">
    <property type="term" value="P:polyprenol biosynthetic process"/>
    <property type="evidence" value="ECO:0007669"/>
    <property type="project" value="TreeGrafter"/>
</dbReference>
<comment type="catalytic activity">
    <reaction evidence="4">
        <text>n isopentenyl diphosphate + (2E,6E)-farnesyl diphosphate = a di-trans,poly-cis-polyprenyl diphosphate + n diphosphate</text>
        <dbReference type="Rhea" id="RHEA:53008"/>
        <dbReference type="Rhea" id="RHEA-COMP:19494"/>
        <dbReference type="ChEBI" id="CHEBI:33019"/>
        <dbReference type="ChEBI" id="CHEBI:128769"/>
        <dbReference type="ChEBI" id="CHEBI:136960"/>
        <dbReference type="ChEBI" id="CHEBI:175763"/>
        <dbReference type="EC" id="2.5.1.87"/>
    </reaction>
</comment>
<dbReference type="EC" id="2.5.1.-" evidence="5"/>
<gene>
    <name evidence="7" type="ORF">CRM22_003996</name>
</gene>
<evidence type="ECO:0000256" key="1">
    <source>
        <dbReference type="ARBA" id="ARBA00005432"/>
    </source>
</evidence>
<dbReference type="PROSITE" id="PS01066">
    <property type="entry name" value="UPP_SYNTHASE"/>
    <property type="match status" value="1"/>
</dbReference>
<dbReference type="CDD" id="cd00475">
    <property type="entry name" value="Cis_IPPS"/>
    <property type="match status" value="1"/>
</dbReference>
<dbReference type="GO" id="GO:0045547">
    <property type="term" value="F:ditrans,polycis-polyprenyl diphosphate synthase [(2E,6E)-farnesyl diphosphate specific] activity"/>
    <property type="evidence" value="ECO:0007669"/>
    <property type="project" value="UniProtKB-EC"/>
</dbReference>
<dbReference type="EMBL" id="SJOL01006298">
    <property type="protein sequence ID" value="TGZ68949.1"/>
    <property type="molecule type" value="Genomic_DNA"/>
</dbReference>
<dbReference type="FunFam" id="3.40.1180.10:FF:000005">
    <property type="entry name" value="Alkyl transferase"/>
    <property type="match status" value="1"/>
</dbReference>
<dbReference type="Gene3D" id="3.40.1180.10">
    <property type="entry name" value="Decaprenyl diphosphate synthase-like"/>
    <property type="match status" value="1"/>
</dbReference>
<comment type="caution">
    <text evidence="7">The sequence shown here is derived from an EMBL/GenBank/DDBJ whole genome shotgun (WGS) entry which is preliminary data.</text>
</comment>
<dbReference type="InterPro" id="IPR018520">
    <property type="entry name" value="UPP_synth-like_CS"/>
</dbReference>
<keyword evidence="3" id="KW-0460">Magnesium</keyword>
<dbReference type="Pfam" id="PF01255">
    <property type="entry name" value="Prenyltransf"/>
    <property type="match status" value="1"/>
</dbReference>
<evidence type="ECO:0000313" key="8">
    <source>
        <dbReference type="Proteomes" id="UP000308267"/>
    </source>
</evidence>
<dbReference type="PANTHER" id="PTHR10291">
    <property type="entry name" value="DEHYDRODOLICHYL DIPHOSPHATE SYNTHASE FAMILY MEMBER"/>
    <property type="match status" value="1"/>
</dbReference>
<evidence type="ECO:0000256" key="6">
    <source>
        <dbReference type="SAM" id="MobiDB-lite"/>
    </source>
</evidence>
<accession>A0A4S2M3K8</accession>
<dbReference type="PANTHER" id="PTHR10291:SF43">
    <property type="entry name" value="DEHYDRODOLICHYL DIPHOSPHATE SYNTHASE COMPLEX SUBUNIT DHDDS"/>
    <property type="match status" value="1"/>
</dbReference>
<evidence type="ECO:0000256" key="3">
    <source>
        <dbReference type="ARBA" id="ARBA00022842"/>
    </source>
</evidence>
<dbReference type="HAMAP" id="MF_01139">
    <property type="entry name" value="ISPT"/>
    <property type="match status" value="1"/>
</dbReference>
<dbReference type="GO" id="GO:0005783">
    <property type="term" value="C:endoplasmic reticulum"/>
    <property type="evidence" value="ECO:0007669"/>
    <property type="project" value="TreeGrafter"/>
</dbReference>
<comment type="similarity">
    <text evidence="1 5">Belongs to the UPP synthase family.</text>
</comment>
<dbReference type="InterPro" id="IPR001441">
    <property type="entry name" value="UPP_synth-like"/>
</dbReference>
<feature type="region of interest" description="Disordered" evidence="6">
    <location>
        <begin position="314"/>
        <end position="333"/>
    </location>
</feature>
<protein>
    <recommendedName>
        <fullName evidence="5">Alkyl transferase</fullName>
        <ecNumber evidence="5">2.5.1.-</ecNumber>
    </recommendedName>
</protein>
<evidence type="ECO:0000256" key="4">
    <source>
        <dbReference type="ARBA" id="ARBA00047353"/>
    </source>
</evidence>
<name>A0A4S2M3K8_OPIFE</name>
<dbReference type="STRING" id="147828.A0A4S2M3K8"/>